<dbReference type="GO" id="GO:0016887">
    <property type="term" value="F:ATP hydrolysis activity"/>
    <property type="evidence" value="ECO:0007669"/>
    <property type="project" value="InterPro"/>
</dbReference>
<dbReference type="AlphaFoldDB" id="A0A482WHX5"/>
<keyword evidence="3 4" id="KW-0067">ATP-binding</keyword>
<keyword evidence="4" id="KW-0479">Metal-binding</keyword>
<evidence type="ECO:0000259" key="5">
    <source>
        <dbReference type="Pfam" id="PF17862"/>
    </source>
</evidence>
<dbReference type="InterPro" id="IPR039812">
    <property type="entry name" value="Vesicle-fus_ATPase"/>
</dbReference>
<protein>
    <recommendedName>
        <fullName evidence="4">Vesicle-fusing ATPase</fullName>
        <ecNumber evidence="4">3.6.4.6</ecNumber>
    </recommendedName>
</protein>
<dbReference type="GO" id="GO:0046872">
    <property type="term" value="F:metal ion binding"/>
    <property type="evidence" value="ECO:0007669"/>
    <property type="project" value="UniProtKB-UniRule"/>
</dbReference>
<comment type="catalytic activity">
    <reaction evidence="4">
        <text>ATP + H2O = ADP + phosphate + H(+)</text>
        <dbReference type="Rhea" id="RHEA:13065"/>
        <dbReference type="ChEBI" id="CHEBI:15377"/>
        <dbReference type="ChEBI" id="CHEBI:15378"/>
        <dbReference type="ChEBI" id="CHEBI:30616"/>
        <dbReference type="ChEBI" id="CHEBI:43474"/>
        <dbReference type="ChEBI" id="CHEBI:456216"/>
        <dbReference type="EC" id="3.6.4.6"/>
    </reaction>
</comment>
<comment type="subcellular location">
    <subcellularLocation>
        <location evidence="4">Cytoplasm</location>
    </subcellularLocation>
</comment>
<name>A0A482WHX5_LAOST</name>
<accession>A0A482WHX5</accession>
<sequence>MGPNSGLHIIIFDEIDAICKQRGSVGSNTGELATLTKNVSGAELEGLVRAAQSTAMNRLIEAANKVEVDSEAMQSSISADLTFSNTIYQAGIWFICRGVGSFSGERHYHVGLPVRNILEDDMLFVQQ</sequence>
<keyword evidence="4" id="KW-0813">Transport</keyword>
<dbReference type="GO" id="GO:0006891">
    <property type="term" value="P:intra-Golgi vesicle-mediated transport"/>
    <property type="evidence" value="ECO:0007669"/>
    <property type="project" value="TreeGrafter"/>
</dbReference>
<dbReference type="GO" id="GO:0005795">
    <property type="term" value="C:Golgi stack"/>
    <property type="evidence" value="ECO:0007669"/>
    <property type="project" value="TreeGrafter"/>
</dbReference>
<comment type="function">
    <text evidence="4">Required for vesicle-mediated transport. Catalyzes the fusion of transport vesicles within the Golgi cisternae. Is also required for transport from the endoplasmic reticulum to the Golgi stack. Seems to function as a fusion protein required for the delivery of cargo proteins to all compartments of the Golgi stack independent of vesicle origin.</text>
</comment>
<dbReference type="GO" id="GO:0035494">
    <property type="term" value="P:SNARE complex disassembly"/>
    <property type="evidence" value="ECO:0007669"/>
    <property type="project" value="InterPro"/>
</dbReference>
<organism evidence="6 7">
    <name type="scientific">Laodelphax striatellus</name>
    <name type="common">Small brown planthopper</name>
    <name type="synonym">Delphax striatella</name>
    <dbReference type="NCBI Taxonomy" id="195883"/>
    <lineage>
        <taxon>Eukaryota</taxon>
        <taxon>Metazoa</taxon>
        <taxon>Ecdysozoa</taxon>
        <taxon>Arthropoda</taxon>
        <taxon>Hexapoda</taxon>
        <taxon>Insecta</taxon>
        <taxon>Pterygota</taxon>
        <taxon>Neoptera</taxon>
        <taxon>Paraneoptera</taxon>
        <taxon>Hemiptera</taxon>
        <taxon>Auchenorrhyncha</taxon>
        <taxon>Fulgoroidea</taxon>
        <taxon>Delphacidae</taxon>
        <taxon>Criomorphinae</taxon>
        <taxon>Laodelphax</taxon>
    </lineage>
</organism>
<dbReference type="InParanoid" id="A0A482WHX5"/>
<gene>
    <name evidence="6" type="ORF">LSTR_LSTR014982</name>
</gene>
<feature type="domain" description="AAA ATPase AAA+ lid" evidence="5">
    <location>
        <begin position="30"/>
        <end position="65"/>
    </location>
</feature>
<dbReference type="GO" id="GO:0043001">
    <property type="term" value="P:Golgi to plasma membrane protein transport"/>
    <property type="evidence" value="ECO:0007669"/>
    <property type="project" value="TreeGrafter"/>
</dbReference>
<dbReference type="OrthoDB" id="9982946at2759"/>
<evidence type="ECO:0000313" key="7">
    <source>
        <dbReference type="Proteomes" id="UP000291343"/>
    </source>
</evidence>
<comment type="similarity">
    <text evidence="1 4">Belongs to the AAA ATPase family.</text>
</comment>
<evidence type="ECO:0000256" key="1">
    <source>
        <dbReference type="ARBA" id="ARBA00006914"/>
    </source>
</evidence>
<keyword evidence="4" id="KW-0931">ER-Golgi transport</keyword>
<dbReference type="Gene3D" id="1.10.8.60">
    <property type="match status" value="1"/>
</dbReference>
<dbReference type="STRING" id="195883.A0A482WHX5"/>
<evidence type="ECO:0000256" key="4">
    <source>
        <dbReference type="RuleBase" id="RU367045"/>
    </source>
</evidence>
<dbReference type="PANTHER" id="PTHR23078">
    <property type="entry name" value="VESICULAR-FUSION PROTEIN NSF"/>
    <property type="match status" value="1"/>
</dbReference>
<dbReference type="EMBL" id="QKKF02035566">
    <property type="protein sequence ID" value="RZF32930.1"/>
    <property type="molecule type" value="Genomic_DNA"/>
</dbReference>
<dbReference type="EC" id="3.6.4.6" evidence="4"/>
<proteinExistence type="inferred from homology"/>
<dbReference type="Proteomes" id="UP000291343">
    <property type="component" value="Unassembled WGS sequence"/>
</dbReference>
<reference evidence="6 7" key="1">
    <citation type="journal article" date="2017" name="Gigascience">
        <title>Genome sequence of the small brown planthopper, Laodelphax striatellus.</title>
        <authorList>
            <person name="Zhu J."/>
            <person name="Jiang F."/>
            <person name="Wang X."/>
            <person name="Yang P."/>
            <person name="Bao Y."/>
            <person name="Zhao W."/>
            <person name="Wang W."/>
            <person name="Lu H."/>
            <person name="Wang Q."/>
            <person name="Cui N."/>
            <person name="Li J."/>
            <person name="Chen X."/>
            <person name="Luo L."/>
            <person name="Yu J."/>
            <person name="Kang L."/>
            <person name="Cui F."/>
        </authorList>
    </citation>
    <scope>NUCLEOTIDE SEQUENCE [LARGE SCALE GENOMIC DNA]</scope>
    <source>
        <strain evidence="6">Lst14</strain>
    </source>
</reference>
<dbReference type="Pfam" id="PF17862">
    <property type="entry name" value="AAA_lid_3"/>
    <property type="match status" value="1"/>
</dbReference>
<keyword evidence="7" id="KW-1185">Reference proteome</keyword>
<keyword evidence="4" id="KW-0963">Cytoplasm</keyword>
<keyword evidence="4" id="KW-0653">Protein transport</keyword>
<keyword evidence="2 4" id="KW-0547">Nucleotide-binding</keyword>
<keyword evidence="4" id="KW-0460">Magnesium</keyword>
<evidence type="ECO:0000256" key="3">
    <source>
        <dbReference type="ARBA" id="ARBA00022840"/>
    </source>
</evidence>
<comment type="cofactor">
    <cofactor evidence="4">
        <name>Mg(2+)</name>
        <dbReference type="ChEBI" id="CHEBI:18420"/>
    </cofactor>
    <text evidence="4">Binds 1 Mg(2+) ion per subunit.</text>
</comment>
<dbReference type="PANTHER" id="PTHR23078:SF3">
    <property type="entry name" value="VESICLE-FUSING ATPASE"/>
    <property type="match status" value="1"/>
</dbReference>
<evidence type="ECO:0000313" key="6">
    <source>
        <dbReference type="EMBL" id="RZF32930.1"/>
    </source>
</evidence>
<dbReference type="GO" id="GO:0005524">
    <property type="term" value="F:ATP binding"/>
    <property type="evidence" value="ECO:0007669"/>
    <property type="project" value="UniProtKB-UniRule"/>
</dbReference>
<keyword evidence="4" id="KW-0378">Hydrolase</keyword>
<dbReference type="InterPro" id="IPR041569">
    <property type="entry name" value="AAA_lid_3"/>
</dbReference>
<comment type="caution">
    <text evidence="6">The sequence shown here is derived from an EMBL/GenBank/DDBJ whole genome shotgun (WGS) entry which is preliminary data.</text>
</comment>
<evidence type="ECO:0000256" key="2">
    <source>
        <dbReference type="ARBA" id="ARBA00022741"/>
    </source>
</evidence>